<sequence length="71" mass="8304">MIVIEPIDKKLNTAIMMKQEEMLEYARRYGMTDPRTVTCSQQLDRILNKQENSSFPLAAYSLETFSDMYGF</sequence>
<evidence type="ECO:0000313" key="1">
    <source>
        <dbReference type="EMBL" id="MFD2629445.1"/>
    </source>
</evidence>
<dbReference type="InterPro" id="IPR018540">
    <property type="entry name" value="Spo0E-like"/>
</dbReference>
<name>A0ABW5Q1Z0_9BACI</name>
<accession>A0ABW5Q1Z0</accession>
<dbReference type="Proteomes" id="UP001597451">
    <property type="component" value="Unassembled WGS sequence"/>
</dbReference>
<dbReference type="EMBL" id="JBHUMX010000036">
    <property type="protein sequence ID" value="MFD2629445.1"/>
    <property type="molecule type" value="Genomic_DNA"/>
</dbReference>
<dbReference type="RefSeq" id="WP_379562238.1">
    <property type="nucleotide sequence ID" value="NZ_JBHUMX010000036.1"/>
</dbReference>
<dbReference type="Pfam" id="PF09388">
    <property type="entry name" value="SpoOE-like"/>
    <property type="match status" value="1"/>
</dbReference>
<comment type="caution">
    <text evidence="1">The sequence shown here is derived from an EMBL/GenBank/DDBJ whole genome shotgun (WGS) entry which is preliminary data.</text>
</comment>
<dbReference type="PANTHER" id="PTHR41263">
    <property type="entry name" value="ASPARTYL-PHOSPHATE PHOSPHATASE YISI"/>
    <property type="match status" value="1"/>
</dbReference>
<dbReference type="PANTHER" id="PTHR41263:SF1">
    <property type="entry name" value="ASPARTYL-PHOSPHATE PHOSPHATASE YISI"/>
    <property type="match status" value="1"/>
</dbReference>
<dbReference type="SUPFAM" id="SSF140500">
    <property type="entry name" value="BAS1536-like"/>
    <property type="match status" value="1"/>
</dbReference>
<dbReference type="InterPro" id="IPR053028">
    <property type="entry name" value="Spo0E-like_phosphatase"/>
</dbReference>
<dbReference type="InterPro" id="IPR036638">
    <property type="entry name" value="HLH_DNA-bd_sf"/>
</dbReference>
<proteinExistence type="predicted"/>
<dbReference type="InterPro" id="IPR037208">
    <property type="entry name" value="Spo0E-like_sf"/>
</dbReference>
<dbReference type="Gene3D" id="4.10.280.10">
    <property type="entry name" value="Helix-loop-helix DNA-binding domain"/>
    <property type="match status" value="1"/>
</dbReference>
<evidence type="ECO:0000313" key="2">
    <source>
        <dbReference type="Proteomes" id="UP001597451"/>
    </source>
</evidence>
<gene>
    <name evidence="1" type="ORF">ACFSUN_11705</name>
</gene>
<keyword evidence="2" id="KW-1185">Reference proteome</keyword>
<organism evidence="1 2">
    <name type="scientific">Oceanobacillus kapialis</name>
    <dbReference type="NCBI Taxonomy" id="481353"/>
    <lineage>
        <taxon>Bacteria</taxon>
        <taxon>Bacillati</taxon>
        <taxon>Bacillota</taxon>
        <taxon>Bacilli</taxon>
        <taxon>Bacillales</taxon>
        <taxon>Bacillaceae</taxon>
        <taxon>Oceanobacillus</taxon>
    </lineage>
</organism>
<protein>
    <submittedName>
        <fullName evidence="1">Spo0E family sporulation regulatory protein-aspartic acid phosphatase</fullName>
    </submittedName>
</protein>
<reference evidence="2" key="1">
    <citation type="journal article" date="2019" name="Int. J. Syst. Evol. Microbiol.">
        <title>The Global Catalogue of Microorganisms (GCM) 10K type strain sequencing project: providing services to taxonomists for standard genome sequencing and annotation.</title>
        <authorList>
            <consortium name="The Broad Institute Genomics Platform"/>
            <consortium name="The Broad Institute Genome Sequencing Center for Infectious Disease"/>
            <person name="Wu L."/>
            <person name="Ma J."/>
        </authorList>
    </citation>
    <scope>NUCLEOTIDE SEQUENCE [LARGE SCALE GENOMIC DNA]</scope>
    <source>
        <strain evidence="2">TISTR 1858</strain>
    </source>
</reference>